<organism evidence="2 3">
    <name type="scientific">Magallana gigas</name>
    <name type="common">Pacific oyster</name>
    <name type="synonym">Crassostrea gigas</name>
    <dbReference type="NCBI Taxonomy" id="29159"/>
    <lineage>
        <taxon>Eukaryota</taxon>
        <taxon>Metazoa</taxon>
        <taxon>Spiralia</taxon>
        <taxon>Lophotrochozoa</taxon>
        <taxon>Mollusca</taxon>
        <taxon>Bivalvia</taxon>
        <taxon>Autobranchia</taxon>
        <taxon>Pteriomorphia</taxon>
        <taxon>Ostreida</taxon>
        <taxon>Ostreoidea</taxon>
        <taxon>Ostreidae</taxon>
        <taxon>Magallana</taxon>
    </lineage>
</organism>
<dbReference type="PROSITE" id="PS50994">
    <property type="entry name" value="INTEGRASE"/>
    <property type="match status" value="1"/>
</dbReference>
<dbReference type="InterPro" id="IPR012337">
    <property type="entry name" value="RNaseH-like_sf"/>
</dbReference>
<keyword evidence="3" id="KW-1185">Reference proteome</keyword>
<proteinExistence type="predicted"/>
<dbReference type="GO" id="GO:0015074">
    <property type="term" value="P:DNA integration"/>
    <property type="evidence" value="ECO:0007669"/>
    <property type="project" value="InterPro"/>
</dbReference>
<dbReference type="InterPro" id="IPR036397">
    <property type="entry name" value="RNaseH_sf"/>
</dbReference>
<dbReference type="InterPro" id="IPR001584">
    <property type="entry name" value="Integrase_cat-core"/>
</dbReference>
<sequence length="326" mass="36692">MVPPKTRGLRPLSEERYNLFVQLLKGTYHVPVKERTSEQRRGIFQFWRVKNKLSLGKEENKDVLLHEGKRVLTVSNLKETILQAAKKTLGAGARSIHYKMKGKVTGGSEARVRKILSRSQSHSIINARFTNQAPIQKHGYPSIVQCDNGTEFKGDLPAFLAKHNIKLIDSSPYHPQSQGKPKEVLGYQTPFMVYYGRGDGSSDDIRKKASLASARCGARMKKIKSNFCCSIYNSGEKILVISNLGQGHHRIVSDTGRFDPDLPIITVGHYPEGLGEHYVSVVCANLENVLPKIQESLISETDFVNQSQSFNLRTRFRHQQTKLMTT</sequence>
<dbReference type="AlphaFoldDB" id="A0A8W8P0M4"/>
<accession>A0A8W8P0M4</accession>
<dbReference type="Proteomes" id="UP000005408">
    <property type="component" value="Unassembled WGS sequence"/>
</dbReference>
<dbReference type="SUPFAM" id="SSF53098">
    <property type="entry name" value="Ribonuclease H-like"/>
    <property type="match status" value="1"/>
</dbReference>
<dbReference type="GO" id="GO:0003676">
    <property type="term" value="F:nucleic acid binding"/>
    <property type="evidence" value="ECO:0007669"/>
    <property type="project" value="InterPro"/>
</dbReference>
<feature type="domain" description="Integrase catalytic" evidence="1">
    <location>
        <begin position="138"/>
        <end position="180"/>
    </location>
</feature>
<evidence type="ECO:0000313" key="3">
    <source>
        <dbReference type="Proteomes" id="UP000005408"/>
    </source>
</evidence>
<protein>
    <recommendedName>
        <fullName evidence="1">Integrase catalytic domain-containing protein</fullName>
    </recommendedName>
</protein>
<dbReference type="EnsemblMetazoa" id="G9762.1">
    <property type="protein sequence ID" value="G9762.1:cds"/>
    <property type="gene ID" value="G9762"/>
</dbReference>
<evidence type="ECO:0000259" key="1">
    <source>
        <dbReference type="PROSITE" id="PS50994"/>
    </source>
</evidence>
<reference evidence="2" key="1">
    <citation type="submission" date="2022-08" db="UniProtKB">
        <authorList>
            <consortium name="EnsemblMetazoa"/>
        </authorList>
    </citation>
    <scope>IDENTIFICATION</scope>
    <source>
        <strain evidence="2">05x7-T-G4-1.051#20</strain>
    </source>
</reference>
<dbReference type="Gene3D" id="3.30.420.10">
    <property type="entry name" value="Ribonuclease H-like superfamily/Ribonuclease H"/>
    <property type="match status" value="1"/>
</dbReference>
<name>A0A8W8P0M4_MAGGI</name>
<evidence type="ECO:0000313" key="2">
    <source>
        <dbReference type="EnsemblMetazoa" id="G9762.1:cds"/>
    </source>
</evidence>